<keyword evidence="6" id="KW-1185">Reference proteome</keyword>
<dbReference type="Proteomes" id="UP000014541">
    <property type="component" value="Unassembled WGS sequence"/>
</dbReference>
<keyword evidence="1" id="KW-0813">Transport</keyword>
<organism evidence="5 6">
    <name type="scientific">Treponema maltophilum ATCC 51939</name>
    <dbReference type="NCBI Taxonomy" id="1125699"/>
    <lineage>
        <taxon>Bacteria</taxon>
        <taxon>Pseudomonadati</taxon>
        <taxon>Spirochaetota</taxon>
        <taxon>Spirochaetia</taxon>
        <taxon>Spirochaetales</taxon>
        <taxon>Treponemataceae</taxon>
        <taxon>Treponema</taxon>
    </lineage>
</organism>
<evidence type="ECO:0000256" key="1">
    <source>
        <dbReference type="ARBA" id="ARBA00022448"/>
    </source>
</evidence>
<dbReference type="PROSITE" id="PS50893">
    <property type="entry name" value="ABC_TRANSPORTER_2"/>
    <property type="match status" value="1"/>
</dbReference>
<keyword evidence="3" id="KW-0067">ATP-binding</keyword>
<dbReference type="SMART" id="SM00382">
    <property type="entry name" value="AAA"/>
    <property type="match status" value="1"/>
</dbReference>
<proteinExistence type="predicted"/>
<reference evidence="5 6" key="1">
    <citation type="submission" date="2013-04" db="EMBL/GenBank/DDBJ databases">
        <title>The Genome Sequence of Treponema maltophilum ATCC 51939.</title>
        <authorList>
            <consortium name="The Broad Institute Genomics Platform"/>
            <person name="Earl A."/>
            <person name="Ward D."/>
            <person name="Feldgarden M."/>
            <person name="Gevers D."/>
            <person name="Leonetti C."/>
            <person name="Blanton J.M."/>
            <person name="Dewhirst F.E."/>
            <person name="Izard J."/>
            <person name="Walker B."/>
            <person name="Young S."/>
            <person name="Zeng Q."/>
            <person name="Gargeya S."/>
            <person name="Fitzgerald M."/>
            <person name="Haas B."/>
            <person name="Abouelleil A."/>
            <person name="Allen A.W."/>
            <person name="Alvarado L."/>
            <person name="Arachchi H.M."/>
            <person name="Berlin A.M."/>
            <person name="Chapman S.B."/>
            <person name="Gainer-Dewar J."/>
            <person name="Goldberg J."/>
            <person name="Griggs A."/>
            <person name="Gujja S."/>
            <person name="Hansen M."/>
            <person name="Howarth C."/>
            <person name="Imamovic A."/>
            <person name="Ireland A."/>
            <person name="Larimer J."/>
            <person name="McCowan C."/>
            <person name="Murphy C."/>
            <person name="Pearson M."/>
            <person name="Poon T.W."/>
            <person name="Priest M."/>
            <person name="Roberts A."/>
            <person name="Saif S."/>
            <person name="Shea T."/>
            <person name="Sisk P."/>
            <person name="Sykes S."/>
            <person name="Wortman J."/>
            <person name="Nusbaum C."/>
            <person name="Birren B."/>
        </authorList>
    </citation>
    <scope>NUCLEOTIDE SEQUENCE [LARGE SCALE GENOMIC DNA]</scope>
    <source>
        <strain evidence="5 6">ATCC 51939</strain>
    </source>
</reference>
<accession>S3KGW3</accession>
<dbReference type="EMBL" id="ATFF01000006">
    <property type="protein sequence ID" value="EPF31462.1"/>
    <property type="molecule type" value="Genomic_DNA"/>
</dbReference>
<sequence>MLSVNNLKKIYNGKTVIDCLSFFVRGGDIAVIVGPSGCGKSTLLNIVAGLDTNFEGSLQTGGKKIGYVFQEDRILPWLTVAQNIKSVNPEGDDKEVQRFIDMAGLTGFERYYPDELSGGMKQRCSIARALYYGSELLLMDEPFKSLDYGIRHKMIADLLAIHQKEKNTILFVTHDIEEALSVADVIFVCKKNPMRLADTLDLHDKSELTPAKKQELKDGILRIITEQHRL</sequence>
<evidence type="ECO:0000313" key="6">
    <source>
        <dbReference type="Proteomes" id="UP000014541"/>
    </source>
</evidence>
<evidence type="ECO:0000256" key="3">
    <source>
        <dbReference type="ARBA" id="ARBA00022840"/>
    </source>
</evidence>
<evidence type="ECO:0000313" key="5">
    <source>
        <dbReference type="EMBL" id="EPF31462.1"/>
    </source>
</evidence>
<dbReference type="SUPFAM" id="SSF52540">
    <property type="entry name" value="P-loop containing nucleoside triphosphate hydrolases"/>
    <property type="match status" value="1"/>
</dbReference>
<comment type="caution">
    <text evidence="5">The sequence shown here is derived from an EMBL/GenBank/DDBJ whole genome shotgun (WGS) entry which is preliminary data.</text>
</comment>
<dbReference type="Gene3D" id="3.40.50.300">
    <property type="entry name" value="P-loop containing nucleotide triphosphate hydrolases"/>
    <property type="match status" value="1"/>
</dbReference>
<dbReference type="PATRIC" id="fig|1125699.3.peg.1825"/>
<dbReference type="HOGENOM" id="CLU_000604_1_22_12"/>
<protein>
    <recommendedName>
        <fullName evidence="4">ABC transporter domain-containing protein</fullName>
    </recommendedName>
</protein>
<name>S3KGW3_TREMA</name>
<dbReference type="InterPro" id="IPR027417">
    <property type="entry name" value="P-loop_NTPase"/>
</dbReference>
<dbReference type="Pfam" id="PF00005">
    <property type="entry name" value="ABC_tran"/>
    <property type="match status" value="1"/>
</dbReference>
<dbReference type="RefSeq" id="WP_016526071.1">
    <property type="nucleotide sequence ID" value="NZ_KE332518.1"/>
</dbReference>
<dbReference type="STRING" id="1125699.HMPREF9194_01808"/>
<dbReference type="GO" id="GO:0016887">
    <property type="term" value="F:ATP hydrolysis activity"/>
    <property type="evidence" value="ECO:0007669"/>
    <property type="project" value="InterPro"/>
</dbReference>
<dbReference type="PANTHER" id="PTHR42788:SF13">
    <property type="entry name" value="ALIPHATIC SULFONATES IMPORT ATP-BINDING PROTEIN SSUB"/>
    <property type="match status" value="1"/>
</dbReference>
<dbReference type="InterPro" id="IPR050166">
    <property type="entry name" value="ABC_transporter_ATP-bind"/>
</dbReference>
<evidence type="ECO:0000259" key="4">
    <source>
        <dbReference type="PROSITE" id="PS50893"/>
    </source>
</evidence>
<evidence type="ECO:0000256" key="2">
    <source>
        <dbReference type="ARBA" id="ARBA00022741"/>
    </source>
</evidence>
<dbReference type="InterPro" id="IPR003593">
    <property type="entry name" value="AAA+_ATPase"/>
</dbReference>
<dbReference type="AlphaFoldDB" id="S3KGW3"/>
<dbReference type="eggNOG" id="COG1116">
    <property type="taxonomic scope" value="Bacteria"/>
</dbReference>
<dbReference type="InterPro" id="IPR003439">
    <property type="entry name" value="ABC_transporter-like_ATP-bd"/>
</dbReference>
<feature type="domain" description="ABC transporter" evidence="4">
    <location>
        <begin position="2"/>
        <end position="216"/>
    </location>
</feature>
<keyword evidence="2" id="KW-0547">Nucleotide-binding</keyword>
<dbReference type="GO" id="GO:0005524">
    <property type="term" value="F:ATP binding"/>
    <property type="evidence" value="ECO:0007669"/>
    <property type="project" value="UniProtKB-KW"/>
</dbReference>
<dbReference type="PANTHER" id="PTHR42788">
    <property type="entry name" value="TAURINE IMPORT ATP-BINDING PROTEIN-RELATED"/>
    <property type="match status" value="1"/>
</dbReference>
<dbReference type="OrthoDB" id="9801958at2"/>
<gene>
    <name evidence="5" type="ORF">HMPREF9194_01808</name>
</gene>